<evidence type="ECO:0000313" key="1">
    <source>
        <dbReference type="EMBL" id="MBA9055347.1"/>
    </source>
</evidence>
<evidence type="ECO:0000313" key="2">
    <source>
        <dbReference type="Proteomes" id="UP000577386"/>
    </source>
</evidence>
<dbReference type="RefSeq" id="WP_182776439.1">
    <property type="nucleotide sequence ID" value="NZ_BAAAHW010000003.1"/>
</dbReference>
<organism evidence="1 2">
    <name type="scientific">Streptomyces murinus</name>
    <dbReference type="NCBI Taxonomy" id="33900"/>
    <lineage>
        <taxon>Bacteria</taxon>
        <taxon>Bacillati</taxon>
        <taxon>Actinomycetota</taxon>
        <taxon>Actinomycetes</taxon>
        <taxon>Kitasatosporales</taxon>
        <taxon>Streptomycetaceae</taxon>
        <taxon>Streptomyces</taxon>
    </lineage>
</organism>
<name>A0A7W3RML1_STRMR</name>
<gene>
    <name evidence="1" type="ORF">HDA42_004525</name>
</gene>
<comment type="caution">
    <text evidence="1">The sequence shown here is derived from an EMBL/GenBank/DDBJ whole genome shotgun (WGS) entry which is preliminary data.</text>
</comment>
<proteinExistence type="predicted"/>
<dbReference type="GeneID" id="93975812"/>
<accession>A0A7W3RML1</accession>
<reference evidence="1 2" key="1">
    <citation type="submission" date="2020-08" db="EMBL/GenBank/DDBJ databases">
        <title>Sequencing the genomes of 1000 actinobacteria strains.</title>
        <authorList>
            <person name="Klenk H.-P."/>
        </authorList>
    </citation>
    <scope>NUCLEOTIDE SEQUENCE [LARGE SCALE GENOMIC DNA]</scope>
    <source>
        <strain evidence="1 2">DSM 41827</strain>
    </source>
</reference>
<evidence type="ECO:0008006" key="3">
    <source>
        <dbReference type="Google" id="ProtNLM"/>
    </source>
</evidence>
<dbReference type="Proteomes" id="UP000577386">
    <property type="component" value="Unassembled WGS sequence"/>
</dbReference>
<protein>
    <recommendedName>
        <fullName evidence="3">Minor tail protein</fullName>
    </recommendedName>
</protein>
<dbReference type="AlphaFoldDB" id="A0A7W3RML1"/>
<dbReference type="EMBL" id="JACJIJ010000002">
    <property type="protein sequence ID" value="MBA9055347.1"/>
    <property type="molecule type" value="Genomic_DNA"/>
</dbReference>
<sequence>MAARSGWLSPDGQSREDTRLVPLGTMAPVSPVASRSGILPGSVDGMTRLSGFTVEGVAGTMTAVVHPGRAVLQGPDGQGAYPVALAEDLTLTFTDGDAQYDRIDLVVLRIYDDAYDGSGRFEAVIEVVPGSATATPTAPPTPPLALPLYEVRIPKGASAGTAPNWSSALTGRRTATVGLGGILPVTSDTTNGAYPGQYRDLGSVLQRWSGTAWADYQPPVAVETTTTGATATTDWSVLSYNARRTRGVCSFNLALARTGANLVATAAGTTNPGNVNDTQIATLPAGWRPAQDSYAIATDGYADGSVRILADGSVLLITWATSGVIQTGNNVRISACYVL</sequence>
<keyword evidence="2" id="KW-1185">Reference proteome</keyword>